<dbReference type="SUPFAM" id="SSF56112">
    <property type="entry name" value="Protein kinase-like (PK-like)"/>
    <property type="match status" value="1"/>
</dbReference>
<evidence type="ECO:0000313" key="4">
    <source>
        <dbReference type="Proteomes" id="UP000009168"/>
    </source>
</evidence>
<evidence type="ECO:0000256" key="1">
    <source>
        <dbReference type="SAM" id="Coils"/>
    </source>
</evidence>
<dbReference type="InParanoid" id="Q241R8"/>
<evidence type="ECO:0000313" key="3">
    <source>
        <dbReference type="EMBL" id="EAS02502.3"/>
    </source>
</evidence>
<dbReference type="PANTHER" id="PTHR24362">
    <property type="entry name" value="SERINE/THREONINE-PROTEIN KINASE NEK"/>
    <property type="match status" value="1"/>
</dbReference>
<proteinExistence type="predicted"/>
<gene>
    <name evidence="3" type="ORF">TTHERM_00630170</name>
</gene>
<dbReference type="AlphaFoldDB" id="Q241R8"/>
<dbReference type="KEGG" id="tet:TTHERM_00630170"/>
<dbReference type="GeneID" id="7830783"/>
<dbReference type="OrthoDB" id="10252354at2759"/>
<dbReference type="Pfam" id="PF00069">
    <property type="entry name" value="Pkinase"/>
    <property type="match status" value="1"/>
</dbReference>
<evidence type="ECO:0000259" key="2">
    <source>
        <dbReference type="PROSITE" id="PS50011"/>
    </source>
</evidence>
<dbReference type="STRING" id="312017.Q241R8"/>
<dbReference type="GO" id="GO:0004672">
    <property type="term" value="F:protein kinase activity"/>
    <property type="evidence" value="ECO:0007669"/>
    <property type="project" value="InterPro"/>
</dbReference>
<reference evidence="4" key="1">
    <citation type="journal article" date="2006" name="PLoS Biol.">
        <title>Macronuclear genome sequence of the ciliate Tetrahymena thermophila, a model eukaryote.</title>
        <authorList>
            <person name="Eisen J.A."/>
            <person name="Coyne R.S."/>
            <person name="Wu M."/>
            <person name="Wu D."/>
            <person name="Thiagarajan M."/>
            <person name="Wortman J.R."/>
            <person name="Badger J.H."/>
            <person name="Ren Q."/>
            <person name="Amedeo P."/>
            <person name="Jones K.M."/>
            <person name="Tallon L.J."/>
            <person name="Delcher A.L."/>
            <person name="Salzberg S.L."/>
            <person name="Silva J.C."/>
            <person name="Haas B.J."/>
            <person name="Majoros W.H."/>
            <person name="Farzad M."/>
            <person name="Carlton J.M."/>
            <person name="Smith R.K. Jr."/>
            <person name="Garg J."/>
            <person name="Pearlman R.E."/>
            <person name="Karrer K.M."/>
            <person name="Sun L."/>
            <person name="Manning G."/>
            <person name="Elde N.C."/>
            <person name="Turkewitz A.P."/>
            <person name="Asai D.J."/>
            <person name="Wilkes D.E."/>
            <person name="Wang Y."/>
            <person name="Cai H."/>
            <person name="Collins K."/>
            <person name="Stewart B.A."/>
            <person name="Lee S.R."/>
            <person name="Wilamowska K."/>
            <person name="Weinberg Z."/>
            <person name="Ruzzo W.L."/>
            <person name="Wloga D."/>
            <person name="Gaertig J."/>
            <person name="Frankel J."/>
            <person name="Tsao C.-C."/>
            <person name="Gorovsky M.A."/>
            <person name="Keeling P.J."/>
            <person name="Waller R.F."/>
            <person name="Patron N.J."/>
            <person name="Cherry J.M."/>
            <person name="Stover N.A."/>
            <person name="Krieger C.J."/>
            <person name="del Toro C."/>
            <person name="Ryder H.F."/>
            <person name="Williamson S.C."/>
            <person name="Barbeau R.A."/>
            <person name="Hamilton E.P."/>
            <person name="Orias E."/>
        </authorList>
    </citation>
    <scope>NUCLEOTIDE SEQUENCE [LARGE SCALE GENOMIC DNA]</scope>
    <source>
        <strain evidence="4">SB210</strain>
    </source>
</reference>
<keyword evidence="1" id="KW-0175">Coiled coil</keyword>
<organism evidence="3 4">
    <name type="scientific">Tetrahymena thermophila (strain SB210)</name>
    <dbReference type="NCBI Taxonomy" id="312017"/>
    <lineage>
        <taxon>Eukaryota</taxon>
        <taxon>Sar</taxon>
        <taxon>Alveolata</taxon>
        <taxon>Ciliophora</taxon>
        <taxon>Intramacronucleata</taxon>
        <taxon>Oligohymenophorea</taxon>
        <taxon>Hymenostomatida</taxon>
        <taxon>Tetrahymenina</taxon>
        <taxon>Tetrahymenidae</taxon>
        <taxon>Tetrahymena</taxon>
    </lineage>
</organism>
<dbReference type="InterPro" id="IPR000719">
    <property type="entry name" value="Prot_kinase_dom"/>
</dbReference>
<dbReference type="Gene3D" id="1.10.510.10">
    <property type="entry name" value="Transferase(Phosphotransferase) domain 1"/>
    <property type="match status" value="1"/>
</dbReference>
<dbReference type="CDD" id="cd00180">
    <property type="entry name" value="PKc"/>
    <property type="match status" value="1"/>
</dbReference>
<dbReference type="Proteomes" id="UP000009168">
    <property type="component" value="Unassembled WGS sequence"/>
</dbReference>
<dbReference type="Gene3D" id="3.30.200.20">
    <property type="entry name" value="Phosphorylase Kinase, domain 1"/>
    <property type="match status" value="1"/>
</dbReference>
<keyword evidence="3" id="KW-0808">Transferase</keyword>
<protein>
    <submittedName>
        <fullName evidence="3">Kinase domain protein</fullName>
    </submittedName>
</protein>
<dbReference type="SMART" id="SM00220">
    <property type="entry name" value="S_TKc"/>
    <property type="match status" value="1"/>
</dbReference>
<accession>Q241R8</accession>
<dbReference type="RefSeq" id="XP_001022747.3">
    <property type="nucleotide sequence ID" value="XM_001022747.3"/>
</dbReference>
<feature type="coiled-coil region" evidence="1">
    <location>
        <begin position="414"/>
        <end position="448"/>
    </location>
</feature>
<sequence>MYNLNQEDPCLQRELMEYLYNQNVRQQKLAQLNFQHLYQSFSKKVSEYNEDEIYNDQKSLATIMMIENNLPIIKKDLEQMGYQSISLISAGIQSFVVRALNTRNQQRCAIKCIRTKYKQLSSQEIENQIQQEVECFKQCRNSSNVVKLIHSQQCEEFTYLVFQECQKSLQHLLADNQNKFSEIAVVKYSMNVAQGLYDAQVKNCSVLDLKPENILIDQFGNALISKFVLDVQSSLESKVIVGNSPYKAPESAELIQMPRDMNASKRESFSLGMLIYRMLITGENQFEEKLQKVFSEKKVILENELNEFRFRSLLERLVLDLTKFEPEDRISIKDALCILKGIFSQYLEIGLESTQVFSGDITEVQDRLKESLEFTQISESQYSPILLKPLQDVLNENSDWLNASYVLKNSKLFQQTVQQRYDEYLNDINDLKQQIEVLNEQIHNQQNEINHMKFLSDVRNKKLNFCTFIQVEEEIKNFEEDQIRQYALEKANTFLEILKTNFKWTSFVKNLDYSNDQSINQ</sequence>
<keyword evidence="3" id="KW-0418">Kinase</keyword>
<name>Q241R8_TETTS</name>
<dbReference type="EMBL" id="GG662532">
    <property type="protein sequence ID" value="EAS02502.3"/>
    <property type="molecule type" value="Genomic_DNA"/>
</dbReference>
<feature type="domain" description="Protein kinase" evidence="2">
    <location>
        <begin position="82"/>
        <end position="347"/>
    </location>
</feature>
<dbReference type="GO" id="GO:0005524">
    <property type="term" value="F:ATP binding"/>
    <property type="evidence" value="ECO:0007669"/>
    <property type="project" value="InterPro"/>
</dbReference>
<dbReference type="InterPro" id="IPR011009">
    <property type="entry name" value="Kinase-like_dom_sf"/>
</dbReference>
<keyword evidence="4" id="KW-1185">Reference proteome</keyword>
<dbReference type="eggNOG" id="KOG0583">
    <property type="taxonomic scope" value="Eukaryota"/>
</dbReference>
<dbReference type="PROSITE" id="PS50011">
    <property type="entry name" value="PROTEIN_KINASE_DOM"/>
    <property type="match status" value="1"/>
</dbReference>
<dbReference type="HOGENOM" id="CLU_562035_0_0_1"/>
<dbReference type="PANTHER" id="PTHR24362:SF309">
    <property type="entry name" value="PROTEIN KINASE DOMAIN-CONTAINING PROTEIN"/>
    <property type="match status" value="1"/>
</dbReference>